<keyword evidence="3 8" id="KW-0479">Metal-binding</keyword>
<reference evidence="10 11" key="1">
    <citation type="submission" date="2018-08" db="EMBL/GenBank/DDBJ databases">
        <authorList>
            <person name="Khan S.A."/>
        </authorList>
    </citation>
    <scope>NUCLEOTIDE SEQUENCE [LARGE SCALE GENOMIC DNA]</scope>
    <source>
        <strain evidence="10 11">GTF-13</strain>
    </source>
</reference>
<dbReference type="InterPro" id="IPR032466">
    <property type="entry name" value="Metal_Hydrolase"/>
</dbReference>
<organism evidence="10 11">
    <name type="scientific">Aestuariirhabdus litorea</name>
    <dbReference type="NCBI Taxonomy" id="2528527"/>
    <lineage>
        <taxon>Bacteria</taxon>
        <taxon>Pseudomonadati</taxon>
        <taxon>Pseudomonadota</taxon>
        <taxon>Gammaproteobacteria</taxon>
        <taxon>Oceanospirillales</taxon>
        <taxon>Aestuariirhabdaceae</taxon>
        <taxon>Aestuariirhabdus</taxon>
    </lineage>
</organism>
<evidence type="ECO:0000256" key="3">
    <source>
        <dbReference type="ARBA" id="ARBA00022723"/>
    </source>
</evidence>
<comment type="catalytic activity">
    <reaction evidence="8">
        <text>4-imidazolone-5-propanoate + H2O = N-formimidoyl-L-glutamate</text>
        <dbReference type="Rhea" id="RHEA:23660"/>
        <dbReference type="ChEBI" id="CHEBI:15377"/>
        <dbReference type="ChEBI" id="CHEBI:58928"/>
        <dbReference type="ChEBI" id="CHEBI:77893"/>
        <dbReference type="EC" id="3.5.2.7"/>
    </reaction>
</comment>
<dbReference type="RefSeq" id="WP_125013765.1">
    <property type="nucleotide sequence ID" value="NZ_QWEZ01000001.1"/>
</dbReference>
<dbReference type="UniPathway" id="UPA00379">
    <property type="reaction ID" value="UER00551"/>
</dbReference>
<evidence type="ECO:0000256" key="1">
    <source>
        <dbReference type="ARBA" id="ARBA00012864"/>
    </source>
</evidence>
<comment type="subcellular location">
    <subcellularLocation>
        <location evidence="8">Cytoplasm</location>
    </subcellularLocation>
</comment>
<keyword evidence="6 8" id="KW-0862">Zinc</keyword>
<dbReference type="GO" id="GO:0019556">
    <property type="term" value="P:L-histidine catabolic process to glutamate and formamide"/>
    <property type="evidence" value="ECO:0007669"/>
    <property type="project" value="UniProtKB-UniRule"/>
</dbReference>
<evidence type="ECO:0000256" key="2">
    <source>
        <dbReference type="ARBA" id="ARBA00022490"/>
    </source>
</evidence>
<comment type="cofactor">
    <cofactor evidence="8">
        <name>Zn(2+)</name>
        <dbReference type="ChEBI" id="CHEBI:29105"/>
    </cofactor>
    <cofactor evidence="8">
        <name>Fe(3+)</name>
        <dbReference type="ChEBI" id="CHEBI:29034"/>
    </cofactor>
    <text evidence="8">Binds 1 zinc or iron ion per subunit.</text>
</comment>
<feature type="binding site" evidence="8">
    <location>
        <position position="243"/>
    </location>
    <ligand>
        <name>Fe(3+)</name>
        <dbReference type="ChEBI" id="CHEBI:29034"/>
    </ligand>
</feature>
<dbReference type="EMBL" id="QWEZ01000001">
    <property type="protein sequence ID" value="RRJ83624.1"/>
    <property type="molecule type" value="Genomic_DNA"/>
</dbReference>
<keyword evidence="2 8" id="KW-0963">Cytoplasm</keyword>
<dbReference type="NCBIfam" id="TIGR01224">
    <property type="entry name" value="hutI"/>
    <property type="match status" value="1"/>
</dbReference>
<feature type="binding site" evidence="8">
    <location>
        <position position="243"/>
    </location>
    <ligand>
        <name>Zn(2+)</name>
        <dbReference type="ChEBI" id="CHEBI:29105"/>
    </ligand>
</feature>
<dbReference type="GO" id="GO:0019557">
    <property type="term" value="P:L-histidine catabolic process to glutamate and formate"/>
    <property type="evidence" value="ECO:0007669"/>
    <property type="project" value="UniProtKB-UniPathway"/>
</dbReference>
<reference evidence="10 11" key="2">
    <citation type="submission" date="2018-12" db="EMBL/GenBank/DDBJ databases">
        <title>Simiduia agarivorans gen. nov., sp. nov., a marine, agarolytic bacterium isolated from shallow coastal water from Keelung, Taiwan.</title>
        <authorList>
            <person name="Shieh W.Y."/>
        </authorList>
    </citation>
    <scope>NUCLEOTIDE SEQUENCE [LARGE SCALE GENOMIC DNA]</scope>
    <source>
        <strain evidence="10 11">GTF-13</strain>
    </source>
</reference>
<dbReference type="Gene3D" id="3.20.20.140">
    <property type="entry name" value="Metal-dependent hydrolases"/>
    <property type="match status" value="1"/>
</dbReference>
<feature type="binding site" evidence="8">
    <location>
        <position position="73"/>
    </location>
    <ligand>
        <name>Zn(2+)</name>
        <dbReference type="ChEBI" id="CHEBI:29105"/>
    </ligand>
</feature>
<accession>A0A3P3VMG9</accession>
<feature type="binding site" evidence="8">
    <location>
        <position position="145"/>
    </location>
    <ligand>
        <name>N-formimidoyl-L-glutamate</name>
        <dbReference type="ChEBI" id="CHEBI:58928"/>
    </ligand>
</feature>
<sequence>MTPHWDTLWTNVRLATMDPEIKLPFGTIERGALAIKGGCIAWVGPADDLPSVPATEVRDGGGGWLTPGLIDCHTHLVFAGNRCHEFELRQQGASYQQIAEQGGGIRATVEATRASSEEQLFQLAQPRLQAFLDEGVTSIEIKSGYGLEVDTELRMLQVARRLGREFPVTVHTSFLAAHALPPEFQGRADDYIGRVCGEMMDAVSAQELADSVDMFCEQIGFSLAQCERVIQSASRHGLPVRIHAEQLSNLRASHLAASHSALSVDHLEHLDESGVMALARAGTVATLLPGAFYFLRETRLPPIEQLRRHGVAMAVASDFNPGSSPQASLRLSMQMAANLFGLSAEEVLAGVTRHAARALGMASERGQLREGLLADLLLWQIDHPAELVWQFGVNRPHCIMKEGQDVSER</sequence>
<evidence type="ECO:0000256" key="5">
    <source>
        <dbReference type="ARBA" id="ARBA00022808"/>
    </source>
</evidence>
<keyword evidence="7 8" id="KW-0408">Iron</keyword>
<gene>
    <name evidence="8" type="primary">hutI</name>
    <name evidence="10" type="ORF">D0544_00420</name>
</gene>
<dbReference type="SUPFAM" id="SSF51338">
    <property type="entry name" value="Composite domain of metallo-dependent hydrolases"/>
    <property type="match status" value="1"/>
</dbReference>
<evidence type="ECO:0000256" key="8">
    <source>
        <dbReference type="HAMAP-Rule" id="MF_00372"/>
    </source>
</evidence>
<evidence type="ECO:0000259" key="9">
    <source>
        <dbReference type="Pfam" id="PF07969"/>
    </source>
</evidence>
<dbReference type="GO" id="GO:0008270">
    <property type="term" value="F:zinc ion binding"/>
    <property type="evidence" value="ECO:0007669"/>
    <property type="project" value="UniProtKB-UniRule"/>
</dbReference>
<name>A0A3P3VMG9_9GAMM</name>
<dbReference type="GO" id="GO:0005506">
    <property type="term" value="F:iron ion binding"/>
    <property type="evidence" value="ECO:0007669"/>
    <property type="project" value="UniProtKB-UniRule"/>
</dbReference>
<feature type="binding site" evidence="8">
    <location>
        <position position="246"/>
    </location>
    <ligand>
        <name>4-imidazolone-5-propanoate</name>
        <dbReference type="ChEBI" id="CHEBI:77893"/>
    </ligand>
</feature>
<keyword evidence="11" id="KW-1185">Reference proteome</keyword>
<dbReference type="CDD" id="cd01296">
    <property type="entry name" value="Imidazolone-5PH"/>
    <property type="match status" value="1"/>
</dbReference>
<evidence type="ECO:0000256" key="7">
    <source>
        <dbReference type="ARBA" id="ARBA00023004"/>
    </source>
</evidence>
<feature type="binding site" evidence="8">
    <location>
        <position position="82"/>
    </location>
    <ligand>
        <name>4-imidazolone-5-propanoate</name>
        <dbReference type="ChEBI" id="CHEBI:77893"/>
    </ligand>
</feature>
<dbReference type="Pfam" id="PF07969">
    <property type="entry name" value="Amidohydro_3"/>
    <property type="match status" value="1"/>
</dbReference>
<dbReference type="Gene3D" id="2.30.40.10">
    <property type="entry name" value="Urease, subunit C, domain 1"/>
    <property type="match status" value="1"/>
</dbReference>
<feature type="binding site" evidence="8">
    <location>
        <position position="75"/>
    </location>
    <ligand>
        <name>Zn(2+)</name>
        <dbReference type="ChEBI" id="CHEBI:29105"/>
    </ligand>
</feature>
<dbReference type="AlphaFoldDB" id="A0A3P3VMG9"/>
<feature type="domain" description="Amidohydrolase 3" evidence="9">
    <location>
        <begin position="112"/>
        <end position="382"/>
    </location>
</feature>
<comment type="function">
    <text evidence="8">Catalyzes the hydrolytic cleavage of the carbon-nitrogen bond in imidazolone-5-propanoate to yield N-formimidoyl-L-glutamate. It is the third step in the universal histidine degradation pathway.</text>
</comment>
<feature type="binding site" evidence="8">
    <location>
        <position position="318"/>
    </location>
    <ligand>
        <name>Fe(3+)</name>
        <dbReference type="ChEBI" id="CHEBI:29034"/>
    </ligand>
</feature>
<dbReference type="InterPro" id="IPR005920">
    <property type="entry name" value="HutI"/>
</dbReference>
<evidence type="ECO:0000313" key="10">
    <source>
        <dbReference type="EMBL" id="RRJ83624.1"/>
    </source>
</evidence>
<dbReference type="EC" id="3.5.2.7" evidence="1 8"/>
<feature type="binding site" evidence="8">
    <location>
        <position position="322"/>
    </location>
    <ligand>
        <name>N-formimidoyl-L-glutamate</name>
        <dbReference type="ChEBI" id="CHEBI:58928"/>
    </ligand>
</feature>
<feature type="binding site" evidence="8">
    <location>
        <position position="145"/>
    </location>
    <ligand>
        <name>4-imidazolone-5-propanoate</name>
        <dbReference type="ChEBI" id="CHEBI:77893"/>
    </ligand>
</feature>
<comment type="similarity">
    <text evidence="8">Belongs to the metallo-dependent hydrolases superfamily. HutI family.</text>
</comment>
<keyword evidence="5 8" id="KW-0369">Histidine metabolism</keyword>
<dbReference type="Proteomes" id="UP000280792">
    <property type="component" value="Unassembled WGS sequence"/>
</dbReference>
<dbReference type="PANTHER" id="PTHR42752">
    <property type="entry name" value="IMIDAZOLONEPROPIONASE"/>
    <property type="match status" value="1"/>
</dbReference>
<dbReference type="PANTHER" id="PTHR42752:SF1">
    <property type="entry name" value="IMIDAZOLONEPROPIONASE-RELATED"/>
    <property type="match status" value="1"/>
</dbReference>
<dbReference type="InterPro" id="IPR013108">
    <property type="entry name" value="Amidohydro_3"/>
</dbReference>
<keyword evidence="4 8" id="KW-0378">Hydrolase</keyword>
<feature type="binding site" evidence="8">
    <location>
        <position position="178"/>
    </location>
    <ligand>
        <name>4-imidazolone-5-propanoate</name>
        <dbReference type="ChEBI" id="CHEBI:77893"/>
    </ligand>
</feature>
<dbReference type="HAMAP" id="MF_00372">
    <property type="entry name" value="HutI"/>
    <property type="match status" value="1"/>
</dbReference>
<evidence type="ECO:0000313" key="11">
    <source>
        <dbReference type="Proteomes" id="UP000280792"/>
    </source>
</evidence>
<feature type="binding site" evidence="8">
    <location>
        <position position="320"/>
    </location>
    <ligand>
        <name>N-formimidoyl-L-glutamate</name>
        <dbReference type="ChEBI" id="CHEBI:58928"/>
    </ligand>
</feature>
<dbReference type="GO" id="GO:0050480">
    <property type="term" value="F:imidazolonepropionase activity"/>
    <property type="evidence" value="ECO:0007669"/>
    <property type="project" value="UniProtKB-UniRule"/>
</dbReference>
<feature type="binding site" evidence="8">
    <location>
        <position position="323"/>
    </location>
    <ligand>
        <name>4-imidazolone-5-propanoate</name>
        <dbReference type="ChEBI" id="CHEBI:77893"/>
    </ligand>
</feature>
<feature type="binding site" evidence="8">
    <location>
        <position position="318"/>
    </location>
    <ligand>
        <name>Zn(2+)</name>
        <dbReference type="ChEBI" id="CHEBI:29105"/>
    </ligand>
</feature>
<proteinExistence type="inferred from homology"/>
<protein>
    <recommendedName>
        <fullName evidence="1 8">Imidazolonepropionase</fullName>
        <ecNumber evidence="1 8">3.5.2.7</ecNumber>
    </recommendedName>
    <alternativeName>
        <fullName evidence="8">Imidazolone-5-propionate hydrolase</fullName>
    </alternativeName>
</protein>
<feature type="binding site" evidence="8">
    <location>
        <position position="75"/>
    </location>
    <ligand>
        <name>Fe(3+)</name>
        <dbReference type="ChEBI" id="CHEBI:29034"/>
    </ligand>
</feature>
<feature type="binding site" evidence="8">
    <location>
        <position position="73"/>
    </location>
    <ligand>
        <name>Fe(3+)</name>
        <dbReference type="ChEBI" id="CHEBI:29034"/>
    </ligand>
</feature>
<dbReference type="GO" id="GO:0005737">
    <property type="term" value="C:cytoplasm"/>
    <property type="evidence" value="ECO:0007669"/>
    <property type="project" value="UniProtKB-SubCell"/>
</dbReference>
<dbReference type="FunFam" id="3.20.20.140:FF:000007">
    <property type="entry name" value="Imidazolonepropionase"/>
    <property type="match status" value="1"/>
</dbReference>
<evidence type="ECO:0000256" key="6">
    <source>
        <dbReference type="ARBA" id="ARBA00022833"/>
    </source>
</evidence>
<comment type="pathway">
    <text evidence="8">Amino-acid degradation; L-histidine degradation into L-glutamate; N-formimidoyl-L-glutamate from L-histidine: step 3/3.</text>
</comment>
<dbReference type="SUPFAM" id="SSF51556">
    <property type="entry name" value="Metallo-dependent hydrolases"/>
    <property type="match status" value="1"/>
</dbReference>
<evidence type="ECO:0000256" key="4">
    <source>
        <dbReference type="ARBA" id="ARBA00022801"/>
    </source>
</evidence>
<comment type="caution">
    <text evidence="10">The sequence shown here is derived from an EMBL/GenBank/DDBJ whole genome shotgun (WGS) entry which is preliminary data.</text>
</comment>
<dbReference type="InterPro" id="IPR011059">
    <property type="entry name" value="Metal-dep_hydrolase_composite"/>
</dbReference>